<dbReference type="OrthoDB" id="5801636at2"/>
<feature type="transmembrane region" description="Helical" evidence="6">
    <location>
        <begin position="58"/>
        <end position="79"/>
    </location>
</feature>
<evidence type="ECO:0000256" key="4">
    <source>
        <dbReference type="ARBA" id="ARBA00022989"/>
    </source>
</evidence>
<evidence type="ECO:0000256" key="3">
    <source>
        <dbReference type="ARBA" id="ARBA00022692"/>
    </source>
</evidence>
<keyword evidence="4 6" id="KW-1133">Transmembrane helix</keyword>
<feature type="transmembrane region" description="Helical" evidence="6">
    <location>
        <begin position="6"/>
        <end position="26"/>
    </location>
</feature>
<evidence type="ECO:0000313" key="9">
    <source>
        <dbReference type="Proteomes" id="UP000595663"/>
    </source>
</evidence>
<gene>
    <name evidence="8" type="ORF">AMJAP_1566</name>
</gene>
<dbReference type="AlphaFoldDB" id="A0A7R6SSD8"/>
<dbReference type="NCBIfam" id="TIGR03954">
    <property type="entry name" value="integ_memb_HG"/>
    <property type="match status" value="1"/>
</dbReference>
<feature type="transmembrane region" description="Helical" evidence="6">
    <location>
        <begin position="33"/>
        <end position="52"/>
    </location>
</feature>
<sequence>MKLFRLVSLSEGISYLLILSVTLGFISRDYVSVLGMAHGVLFMVYMMLSLNVSNKQNWSVAVWLLVFVASLVPFAFIAVEFFLRKEAGEVEAVEPSLQ</sequence>
<reference evidence="8 9" key="1">
    <citation type="journal article" date="2008" name="Int. J. Syst. Evol. Microbiol.">
        <title>Amphritea japonica sp. nov. and Amphritea balenae sp. nov., isolated from the sediment adjacent to sperm whale carcasses off Kagoshima, Japan.</title>
        <authorList>
            <person name="Miyazaki M."/>
            <person name="Nogi Y."/>
            <person name="Fujiwara Y."/>
            <person name="Kawato M."/>
            <person name="Nagahama T."/>
            <person name="Kubokawa K."/>
            <person name="Horikoshi K."/>
        </authorList>
    </citation>
    <scope>NUCLEOTIDE SEQUENCE [LARGE SCALE GENOMIC DNA]</scope>
    <source>
        <strain evidence="8 9">ATCC BAA-1530</strain>
    </source>
</reference>
<dbReference type="RefSeq" id="WP_019621771.1">
    <property type="nucleotide sequence ID" value="NZ_AP014545.1"/>
</dbReference>
<dbReference type="KEGG" id="ajp:AMJAP_1566"/>
<name>A0A7R6SSD8_9GAMM</name>
<keyword evidence="2" id="KW-1003">Cell membrane</keyword>
<evidence type="ECO:0000256" key="2">
    <source>
        <dbReference type="ARBA" id="ARBA00022475"/>
    </source>
</evidence>
<protein>
    <recommendedName>
        <fullName evidence="7">DUF3817 domain-containing protein</fullName>
    </recommendedName>
</protein>
<proteinExistence type="predicted"/>
<evidence type="ECO:0000313" key="8">
    <source>
        <dbReference type="EMBL" id="BBB26161.1"/>
    </source>
</evidence>
<dbReference type="PANTHER" id="PTHR40077:SF1">
    <property type="entry name" value="MEMBRANE PROTEIN"/>
    <property type="match status" value="1"/>
</dbReference>
<evidence type="ECO:0000259" key="7">
    <source>
        <dbReference type="Pfam" id="PF12823"/>
    </source>
</evidence>
<feature type="domain" description="DUF3817" evidence="7">
    <location>
        <begin position="2"/>
        <end position="83"/>
    </location>
</feature>
<dbReference type="Pfam" id="PF12823">
    <property type="entry name" value="DUF3817"/>
    <property type="match status" value="1"/>
</dbReference>
<dbReference type="EMBL" id="AP014545">
    <property type="protein sequence ID" value="BBB26161.1"/>
    <property type="molecule type" value="Genomic_DNA"/>
</dbReference>
<comment type="subcellular location">
    <subcellularLocation>
        <location evidence="1">Cell membrane</location>
        <topology evidence="1">Multi-pass membrane protein</topology>
    </subcellularLocation>
</comment>
<keyword evidence="9" id="KW-1185">Reference proteome</keyword>
<dbReference type="InterPro" id="IPR023845">
    <property type="entry name" value="DUF3817_TM"/>
</dbReference>
<dbReference type="PANTHER" id="PTHR40077">
    <property type="entry name" value="MEMBRANE PROTEIN-RELATED"/>
    <property type="match status" value="1"/>
</dbReference>
<evidence type="ECO:0000256" key="6">
    <source>
        <dbReference type="SAM" id="Phobius"/>
    </source>
</evidence>
<organism evidence="8 9">
    <name type="scientific">Amphritea japonica ATCC BAA-1530</name>
    <dbReference type="NCBI Taxonomy" id="1278309"/>
    <lineage>
        <taxon>Bacteria</taxon>
        <taxon>Pseudomonadati</taxon>
        <taxon>Pseudomonadota</taxon>
        <taxon>Gammaproteobacteria</taxon>
        <taxon>Oceanospirillales</taxon>
        <taxon>Oceanospirillaceae</taxon>
        <taxon>Amphritea</taxon>
    </lineage>
</organism>
<dbReference type="GO" id="GO:0005886">
    <property type="term" value="C:plasma membrane"/>
    <property type="evidence" value="ECO:0007669"/>
    <property type="project" value="UniProtKB-SubCell"/>
</dbReference>
<evidence type="ECO:0000256" key="1">
    <source>
        <dbReference type="ARBA" id="ARBA00004651"/>
    </source>
</evidence>
<keyword evidence="5 6" id="KW-0472">Membrane</keyword>
<evidence type="ECO:0000256" key="5">
    <source>
        <dbReference type="ARBA" id="ARBA00023136"/>
    </source>
</evidence>
<dbReference type="Proteomes" id="UP000595663">
    <property type="component" value="Chromosome"/>
</dbReference>
<accession>A0A7R6SSD8</accession>
<keyword evidence="3 6" id="KW-0812">Transmembrane</keyword>